<keyword evidence="4" id="KW-0507">mRNA processing</keyword>
<evidence type="ECO:0000256" key="14">
    <source>
        <dbReference type="PROSITE-ProRule" id="PRU10141"/>
    </source>
</evidence>
<comment type="similarity">
    <text evidence="2">Belongs to the Nudix hydrolase family. CPSF5 subfamily.</text>
</comment>
<dbReference type="EC" id="2.7.12.2" evidence="12"/>
<evidence type="ECO:0000256" key="11">
    <source>
        <dbReference type="ARBA" id="ARBA00038035"/>
    </source>
</evidence>
<dbReference type="InterPro" id="IPR008271">
    <property type="entry name" value="Ser/Thr_kinase_AS"/>
</dbReference>
<dbReference type="GO" id="GO:0051707">
    <property type="term" value="P:response to other organism"/>
    <property type="evidence" value="ECO:0007669"/>
    <property type="project" value="UniProtKB-ARBA"/>
</dbReference>
<dbReference type="InterPro" id="IPR017441">
    <property type="entry name" value="Protein_kinase_ATP_BS"/>
</dbReference>
<dbReference type="GO" id="GO:0004674">
    <property type="term" value="F:protein serine/threonine kinase activity"/>
    <property type="evidence" value="ECO:0007669"/>
    <property type="project" value="UniProtKB-KW"/>
</dbReference>
<evidence type="ECO:0000313" key="16">
    <source>
        <dbReference type="EMBL" id="KAF2302722.1"/>
    </source>
</evidence>
<dbReference type="SUPFAM" id="SSF56112">
    <property type="entry name" value="Protein kinase-like (PK-like)"/>
    <property type="match status" value="1"/>
</dbReference>
<evidence type="ECO:0000256" key="10">
    <source>
        <dbReference type="ARBA" id="ARBA00023242"/>
    </source>
</evidence>
<dbReference type="Gene3D" id="3.90.79.10">
    <property type="entry name" value="Nucleoside Triphosphate Pyrophosphohydrolase"/>
    <property type="match status" value="1"/>
</dbReference>
<evidence type="ECO:0000256" key="1">
    <source>
        <dbReference type="ARBA" id="ARBA00004123"/>
    </source>
</evidence>
<keyword evidence="3" id="KW-0723">Serine/threonine-protein kinase</keyword>
<dbReference type="Pfam" id="PF00069">
    <property type="entry name" value="Pkinase"/>
    <property type="match status" value="1"/>
</dbReference>
<dbReference type="PANTHER" id="PTHR48013">
    <property type="entry name" value="DUAL SPECIFICITY MITOGEN-ACTIVATED PROTEIN KINASE KINASE 5-RELATED"/>
    <property type="match status" value="1"/>
</dbReference>
<dbReference type="Gene3D" id="3.30.200.20">
    <property type="entry name" value="Phosphorylase Kinase, domain 1"/>
    <property type="match status" value="1"/>
</dbReference>
<dbReference type="PROSITE" id="PS50011">
    <property type="entry name" value="PROTEIN_KINASE_DOM"/>
    <property type="match status" value="1"/>
</dbReference>
<protein>
    <recommendedName>
        <fullName evidence="12">mitogen-activated protein kinase kinase</fullName>
        <ecNumber evidence="12">2.7.12.2</ecNumber>
    </recommendedName>
</protein>
<dbReference type="GO" id="GO:0005524">
    <property type="term" value="F:ATP binding"/>
    <property type="evidence" value="ECO:0007669"/>
    <property type="project" value="UniProtKB-UniRule"/>
</dbReference>
<evidence type="ECO:0000313" key="17">
    <source>
        <dbReference type="Proteomes" id="UP000467840"/>
    </source>
</evidence>
<keyword evidence="6 14" id="KW-0547">Nucleotide-binding</keyword>
<dbReference type="EMBL" id="JAAGAX010000009">
    <property type="protein sequence ID" value="KAF2302722.1"/>
    <property type="molecule type" value="Genomic_DNA"/>
</dbReference>
<keyword evidence="5" id="KW-0808">Transferase</keyword>
<comment type="function">
    <text evidence="13">Component of the cleavage factor Im (CFIm) complex that plays a key role in pre-mRNA 3'-processing. Involved in association with CPSF6 or CPSF7 in pre-MRNA 3'-end poly(A) site cleavage and poly(A) addition. NUDT21/CPSF5 binds to cleavage and polyadenylation RNA substrates. The homodimer mediates simultaneous sequence-specific recognition of two 5'-UGUA-3' elements within the pre-mRNA. Binds to, but does not hydrolyze mono- and di-adenosine nucleotides. May have a role in mRNA export.</text>
</comment>
<evidence type="ECO:0000256" key="7">
    <source>
        <dbReference type="ARBA" id="ARBA00022777"/>
    </source>
</evidence>
<dbReference type="SUPFAM" id="SSF55811">
    <property type="entry name" value="Nudix"/>
    <property type="match status" value="1"/>
</dbReference>
<dbReference type="CDD" id="cd18871">
    <property type="entry name" value="NUDIX_Cfim25_Nudt21"/>
    <property type="match status" value="1"/>
</dbReference>
<evidence type="ECO:0000256" key="12">
    <source>
        <dbReference type="ARBA" id="ARBA00038999"/>
    </source>
</evidence>
<feature type="domain" description="Protein kinase" evidence="15">
    <location>
        <begin position="269"/>
        <end position="516"/>
    </location>
</feature>
<dbReference type="GO" id="GO:0031124">
    <property type="term" value="P:mRNA 3'-end processing"/>
    <property type="evidence" value="ECO:0007669"/>
    <property type="project" value="InterPro"/>
</dbReference>
<comment type="subcellular location">
    <subcellularLocation>
        <location evidence="1">Nucleus</location>
    </subcellularLocation>
</comment>
<dbReference type="CDD" id="cd06623">
    <property type="entry name" value="PKc_MAPKK_plant_like"/>
    <property type="match status" value="1"/>
</dbReference>
<dbReference type="AlphaFoldDB" id="A0A6A6LMQ4"/>
<dbReference type="InterPro" id="IPR000719">
    <property type="entry name" value="Prot_kinase_dom"/>
</dbReference>
<dbReference type="PROSITE" id="PS00108">
    <property type="entry name" value="PROTEIN_KINASE_ST"/>
    <property type="match status" value="1"/>
</dbReference>
<feature type="binding site" evidence="14">
    <location>
        <position position="298"/>
    </location>
    <ligand>
        <name>ATP</name>
        <dbReference type="ChEBI" id="CHEBI:30616"/>
    </ligand>
</feature>
<dbReference type="FunFam" id="3.30.200.20:FF:000265">
    <property type="entry name" value="Mitogen-activated protein kinase kinase 6"/>
    <property type="match status" value="1"/>
</dbReference>
<accession>A0A6A6LMQ4</accession>
<dbReference type="GO" id="GO:0003729">
    <property type="term" value="F:mRNA binding"/>
    <property type="evidence" value="ECO:0007669"/>
    <property type="project" value="InterPro"/>
</dbReference>
<dbReference type="SMART" id="SM00220">
    <property type="entry name" value="S_TKc"/>
    <property type="match status" value="1"/>
</dbReference>
<gene>
    <name evidence="16" type="ORF">GH714_001445</name>
</gene>
<evidence type="ECO:0000256" key="3">
    <source>
        <dbReference type="ARBA" id="ARBA00022527"/>
    </source>
</evidence>
<keyword evidence="10" id="KW-0539">Nucleus</keyword>
<dbReference type="InterPro" id="IPR015797">
    <property type="entry name" value="NUDIX_hydrolase-like_dom_sf"/>
</dbReference>
<dbReference type="Proteomes" id="UP000467840">
    <property type="component" value="Chromosome 16"/>
</dbReference>
<dbReference type="PROSITE" id="PS00107">
    <property type="entry name" value="PROTEIN_KINASE_ATP"/>
    <property type="match status" value="1"/>
</dbReference>
<comment type="caution">
    <text evidence="16">The sequence shown here is derived from an EMBL/GenBank/DDBJ whole genome shotgun (WGS) entry which is preliminary data.</text>
</comment>
<keyword evidence="7" id="KW-0418">Kinase</keyword>
<organism evidence="16 17">
    <name type="scientific">Hevea brasiliensis</name>
    <name type="common">Para rubber tree</name>
    <name type="synonym">Siphonia brasiliensis</name>
    <dbReference type="NCBI Taxonomy" id="3981"/>
    <lineage>
        <taxon>Eukaryota</taxon>
        <taxon>Viridiplantae</taxon>
        <taxon>Streptophyta</taxon>
        <taxon>Embryophyta</taxon>
        <taxon>Tracheophyta</taxon>
        <taxon>Spermatophyta</taxon>
        <taxon>Magnoliopsida</taxon>
        <taxon>eudicotyledons</taxon>
        <taxon>Gunneridae</taxon>
        <taxon>Pentapetalae</taxon>
        <taxon>rosids</taxon>
        <taxon>fabids</taxon>
        <taxon>Malpighiales</taxon>
        <taxon>Euphorbiaceae</taxon>
        <taxon>Crotonoideae</taxon>
        <taxon>Micrandreae</taxon>
        <taxon>Hevea</taxon>
    </lineage>
</organism>
<name>A0A6A6LMQ4_HEVBR</name>
<evidence type="ECO:0000256" key="4">
    <source>
        <dbReference type="ARBA" id="ARBA00022664"/>
    </source>
</evidence>
<dbReference type="GO" id="GO:0005849">
    <property type="term" value="C:mRNA cleavage factor complex"/>
    <property type="evidence" value="ECO:0007669"/>
    <property type="project" value="InterPro"/>
</dbReference>
<dbReference type="FunFam" id="3.90.79.10:FF:000020">
    <property type="entry name" value="Pre-mRNA cleavage factor Im subunit 2"/>
    <property type="match status" value="1"/>
</dbReference>
<dbReference type="PANTHER" id="PTHR48013:SF32">
    <property type="entry name" value="MITOGEN-ACTIVATED PROTEIN KINASE KINASE 2-LIKE"/>
    <property type="match status" value="1"/>
</dbReference>
<evidence type="ECO:0000259" key="15">
    <source>
        <dbReference type="PROSITE" id="PS50011"/>
    </source>
</evidence>
<sequence>MGDQIVINNSHRETSSDQGFVIDIYPLSGYYFGSKDPLPFKEETLADRAQRMKSNYHAHGLRTCVEAVILVELFKHPHLLLLQLKNFIFKLPGGRIRPGESDIEGLKRKLSRKLSVNEGETDWEVGECLGMWWRPDFETLLYPYVPPNVKTPKERTKLYLVRLPVSQKFIVLKILNCLQFHCAKFMKIVRLAEECGADMNMIAYFSIKSQAGLAPRQQRIFVLARTQSGTFKDGDLLVNRDGVRIVSQNEPEAPPPIKPSDNQLNLADIDTVKVIGKGSSGIVQLVQHKWTGQFFALKVIQMNIEENARKAIAKELKINQSSQCPYVVMCYQSFYDNGAISIILEYMDGGSFADLLKKVKTIPEPYLAAICKQVLRGLLYLHHEKHIIHRDLKPSNLLLNHRGEVKITDFGVSTIMANTSGQANTFVGTYNYMSPERISGGKYGYKSDIWSLGLVLLECATGQFPYSPPQQDEGWVNVYELMEAVVEQPQPCAPADQFSPEFCSFISSWYRLCGDL</sequence>
<evidence type="ECO:0000256" key="8">
    <source>
        <dbReference type="ARBA" id="ARBA00022840"/>
    </source>
</evidence>
<evidence type="ECO:0000256" key="13">
    <source>
        <dbReference type="ARBA" id="ARBA00054854"/>
    </source>
</evidence>
<keyword evidence="17" id="KW-1185">Reference proteome</keyword>
<evidence type="ECO:0000256" key="9">
    <source>
        <dbReference type="ARBA" id="ARBA00022884"/>
    </source>
</evidence>
<proteinExistence type="inferred from homology"/>
<dbReference type="GO" id="GO:0004708">
    <property type="term" value="F:MAP kinase kinase activity"/>
    <property type="evidence" value="ECO:0007669"/>
    <property type="project" value="UniProtKB-EC"/>
</dbReference>
<comment type="similarity">
    <text evidence="11">Belongs to the protein kinase superfamily. STE Ser/Thr protein kinase family. MAP kinase kinase subfamily.</text>
</comment>
<evidence type="ECO:0000256" key="6">
    <source>
        <dbReference type="ARBA" id="ARBA00022741"/>
    </source>
</evidence>
<keyword evidence="9" id="KW-0694">RNA-binding</keyword>
<dbReference type="InterPro" id="IPR011009">
    <property type="entry name" value="Kinase-like_dom_sf"/>
</dbReference>
<reference evidence="16 17" key="1">
    <citation type="journal article" date="2020" name="Mol. Plant">
        <title>The Chromosome-Based Rubber Tree Genome Provides New Insights into Spurge Genome Evolution and Rubber Biosynthesis.</title>
        <authorList>
            <person name="Liu J."/>
            <person name="Shi C."/>
            <person name="Shi C.C."/>
            <person name="Li W."/>
            <person name="Zhang Q.J."/>
            <person name="Zhang Y."/>
            <person name="Li K."/>
            <person name="Lu H.F."/>
            <person name="Shi C."/>
            <person name="Zhu S.T."/>
            <person name="Xiao Z.Y."/>
            <person name="Nan H."/>
            <person name="Yue Y."/>
            <person name="Zhu X.G."/>
            <person name="Wu Y."/>
            <person name="Hong X.N."/>
            <person name="Fan G.Y."/>
            <person name="Tong Y."/>
            <person name="Zhang D."/>
            <person name="Mao C.L."/>
            <person name="Liu Y.L."/>
            <person name="Hao S.J."/>
            <person name="Liu W.Q."/>
            <person name="Lv M.Q."/>
            <person name="Zhang H.B."/>
            <person name="Liu Y."/>
            <person name="Hu-Tang G.R."/>
            <person name="Wang J.P."/>
            <person name="Wang J.H."/>
            <person name="Sun Y.H."/>
            <person name="Ni S.B."/>
            <person name="Chen W.B."/>
            <person name="Zhang X.C."/>
            <person name="Jiao Y.N."/>
            <person name="Eichler E.E."/>
            <person name="Li G.H."/>
            <person name="Liu X."/>
            <person name="Gao L.Z."/>
        </authorList>
    </citation>
    <scope>NUCLEOTIDE SEQUENCE [LARGE SCALE GENOMIC DNA]</scope>
    <source>
        <strain evidence="17">cv. GT1</strain>
        <tissue evidence="16">Leaf</tissue>
    </source>
</reference>
<dbReference type="Pfam" id="PF13869">
    <property type="entry name" value="NUDIX_2"/>
    <property type="match status" value="1"/>
</dbReference>
<evidence type="ECO:0000256" key="5">
    <source>
        <dbReference type="ARBA" id="ARBA00022679"/>
    </source>
</evidence>
<evidence type="ECO:0000256" key="2">
    <source>
        <dbReference type="ARBA" id="ARBA00009710"/>
    </source>
</evidence>
<dbReference type="InterPro" id="IPR016706">
    <property type="entry name" value="Cleav_polyA_spec_factor_su5"/>
</dbReference>
<keyword evidence="8 14" id="KW-0067">ATP-binding</keyword>
<dbReference type="Gene3D" id="1.10.510.10">
    <property type="entry name" value="Transferase(Phosphotransferase) domain 1"/>
    <property type="match status" value="1"/>
</dbReference>